<accession>A4BPQ5</accession>
<organism evidence="2 3">
    <name type="scientific">Nitrococcus mobilis Nb-231</name>
    <dbReference type="NCBI Taxonomy" id="314278"/>
    <lineage>
        <taxon>Bacteria</taxon>
        <taxon>Pseudomonadati</taxon>
        <taxon>Pseudomonadota</taxon>
        <taxon>Gammaproteobacteria</taxon>
        <taxon>Chromatiales</taxon>
        <taxon>Ectothiorhodospiraceae</taxon>
        <taxon>Nitrococcus</taxon>
    </lineage>
</organism>
<dbReference type="EMBL" id="AAOF01000004">
    <property type="protein sequence ID" value="EAR22060.1"/>
    <property type="molecule type" value="Genomic_DNA"/>
</dbReference>
<dbReference type="Proteomes" id="UP000003374">
    <property type="component" value="Unassembled WGS sequence"/>
</dbReference>
<evidence type="ECO:0000313" key="3">
    <source>
        <dbReference type="Proteomes" id="UP000003374"/>
    </source>
</evidence>
<dbReference type="Pfam" id="PF03625">
    <property type="entry name" value="DUF302"/>
    <property type="match status" value="1"/>
</dbReference>
<dbReference type="CDD" id="cd14797">
    <property type="entry name" value="DUF302"/>
    <property type="match status" value="1"/>
</dbReference>
<evidence type="ECO:0000313" key="2">
    <source>
        <dbReference type="EMBL" id="EAR22060.1"/>
    </source>
</evidence>
<keyword evidence="3" id="KW-1185">Reference proteome</keyword>
<reference evidence="2 3" key="1">
    <citation type="submission" date="2006-02" db="EMBL/GenBank/DDBJ databases">
        <authorList>
            <person name="Waterbury J."/>
            <person name="Ferriera S."/>
            <person name="Johnson J."/>
            <person name="Kravitz S."/>
            <person name="Halpern A."/>
            <person name="Remington K."/>
            <person name="Beeson K."/>
            <person name="Tran B."/>
            <person name="Rogers Y.-H."/>
            <person name="Friedman R."/>
            <person name="Venter J.C."/>
        </authorList>
    </citation>
    <scope>NUCLEOTIDE SEQUENCE [LARGE SCALE GENOMIC DNA]</scope>
    <source>
        <strain evidence="2 3">Nb-231</strain>
    </source>
</reference>
<dbReference type="eggNOG" id="COG3439">
    <property type="taxonomic scope" value="Bacteria"/>
</dbReference>
<protein>
    <recommendedName>
        <fullName evidence="1">DUF302 domain-containing protein</fullName>
    </recommendedName>
</protein>
<feature type="domain" description="DUF302" evidence="1">
    <location>
        <begin position="50"/>
        <end position="112"/>
    </location>
</feature>
<dbReference type="PANTHER" id="PTHR38342:SF2">
    <property type="entry name" value="INNER MEMBRANE OR EXPORTED"/>
    <property type="match status" value="1"/>
</dbReference>
<comment type="caution">
    <text evidence="2">The sequence shown here is derived from an EMBL/GenBank/DDBJ whole genome shotgun (WGS) entry which is preliminary data.</text>
</comment>
<dbReference type="STRING" id="314278.NB231_04105"/>
<gene>
    <name evidence="2" type="ORF">NB231_04105</name>
</gene>
<dbReference type="HOGENOM" id="CLU_116237_1_1_6"/>
<dbReference type="InterPro" id="IPR035923">
    <property type="entry name" value="TT1751-like_sf"/>
</dbReference>
<dbReference type="InterPro" id="IPR005180">
    <property type="entry name" value="DUF302"/>
</dbReference>
<name>A4BPQ5_9GAMM</name>
<proteinExistence type="predicted"/>
<dbReference type="SUPFAM" id="SSF103247">
    <property type="entry name" value="TT1751-like"/>
    <property type="match status" value="1"/>
</dbReference>
<dbReference type="PANTHER" id="PTHR38342">
    <property type="entry name" value="SLR5037 PROTEIN"/>
    <property type="match status" value="1"/>
</dbReference>
<evidence type="ECO:0000259" key="1">
    <source>
        <dbReference type="Pfam" id="PF03625"/>
    </source>
</evidence>
<sequence length="145" mass="15664">MAAAIVVAALPIAAMTAELTTKQSPYSVSETLDRLENILAEKGIAVMARVDHAKNAEKVDLELRPTQLLIFGKPEIGTKLLQQDQTIGIDLPMKVLAWQDAAAQVWLGYEDPRAIAAERGLTGAKDTLQKMAEGLDNLTDAALRQ</sequence>
<dbReference type="Gene3D" id="3.30.310.70">
    <property type="entry name" value="TT1751-like domain"/>
    <property type="match status" value="1"/>
</dbReference>
<dbReference type="AlphaFoldDB" id="A4BPQ5"/>